<dbReference type="AlphaFoldDB" id="A0A0R2FI24"/>
<comment type="caution">
    <text evidence="2">The sequence shown here is derived from an EMBL/GenBank/DDBJ whole genome shotgun (WGS) entry which is preliminary data.</text>
</comment>
<name>A0A0R2FI24_9LACO</name>
<dbReference type="Pfam" id="PF10263">
    <property type="entry name" value="SprT-like"/>
    <property type="match status" value="1"/>
</dbReference>
<proteinExistence type="predicted"/>
<gene>
    <name evidence="2" type="ORF">IV36_GL000542</name>
</gene>
<dbReference type="RefSeq" id="WP_056991553.1">
    <property type="nucleotide sequence ID" value="NZ_JQAR01000015.1"/>
</dbReference>
<feature type="domain" description="SprT-like" evidence="1">
    <location>
        <begin position="4"/>
        <end position="146"/>
    </location>
</feature>
<reference evidence="2 3" key="1">
    <citation type="journal article" date="2015" name="Genome Announc.">
        <title>Expanding the biotechnology potential of lactobacilli through comparative genomics of 213 strains and associated genera.</title>
        <authorList>
            <person name="Sun Z."/>
            <person name="Harris H.M."/>
            <person name="McCann A."/>
            <person name="Guo C."/>
            <person name="Argimon S."/>
            <person name="Zhang W."/>
            <person name="Yang X."/>
            <person name="Jeffery I.B."/>
            <person name="Cooney J.C."/>
            <person name="Kagawa T.F."/>
            <person name="Liu W."/>
            <person name="Song Y."/>
            <person name="Salvetti E."/>
            <person name="Wrobel A."/>
            <person name="Rasinkangas P."/>
            <person name="Parkhill J."/>
            <person name="Rea M.C."/>
            <person name="O'Sullivan O."/>
            <person name="Ritari J."/>
            <person name="Douillard F.P."/>
            <person name="Paul Ross R."/>
            <person name="Yang R."/>
            <person name="Briner A.E."/>
            <person name="Felis G.E."/>
            <person name="de Vos W.M."/>
            <person name="Barrangou R."/>
            <person name="Klaenhammer T.R."/>
            <person name="Caufield P.W."/>
            <person name="Cui Y."/>
            <person name="Zhang H."/>
            <person name="O'Toole P.W."/>
        </authorList>
    </citation>
    <scope>NUCLEOTIDE SEQUENCE [LARGE SCALE GENOMIC DNA]</scope>
    <source>
        <strain evidence="2 3">ATCC 27304</strain>
    </source>
</reference>
<accession>A0A0R2FI24</accession>
<dbReference type="NCBIfam" id="NF003339">
    <property type="entry name" value="PRK04351.1"/>
    <property type="match status" value="1"/>
</dbReference>
<protein>
    <recommendedName>
        <fullName evidence="1">SprT-like domain-containing protein</fullName>
    </recommendedName>
</protein>
<dbReference type="InterPro" id="IPR006640">
    <property type="entry name" value="SprT-like_domain"/>
</dbReference>
<dbReference type="GO" id="GO:0006950">
    <property type="term" value="P:response to stress"/>
    <property type="evidence" value="ECO:0007669"/>
    <property type="project" value="UniProtKB-ARBA"/>
</dbReference>
<evidence type="ECO:0000313" key="3">
    <source>
        <dbReference type="Proteomes" id="UP000051727"/>
    </source>
</evidence>
<dbReference type="SMART" id="SM00731">
    <property type="entry name" value="SprT"/>
    <property type="match status" value="1"/>
</dbReference>
<dbReference type="Gene3D" id="3.30.2010.10">
    <property type="entry name" value="Metalloproteases ('zincins'), catalytic domain"/>
    <property type="match status" value="1"/>
</dbReference>
<dbReference type="PATRIC" id="fig|1618.3.peg.542"/>
<dbReference type="OrthoDB" id="9799909at2"/>
<dbReference type="EMBL" id="JQAR01000015">
    <property type="protein sequence ID" value="KRN28290.1"/>
    <property type="molecule type" value="Genomic_DNA"/>
</dbReference>
<evidence type="ECO:0000259" key="1">
    <source>
        <dbReference type="SMART" id="SM00731"/>
    </source>
</evidence>
<organism evidence="2 3">
    <name type="scientific">Liquorilactobacillus mali</name>
    <dbReference type="NCBI Taxonomy" id="1618"/>
    <lineage>
        <taxon>Bacteria</taxon>
        <taxon>Bacillati</taxon>
        <taxon>Bacillota</taxon>
        <taxon>Bacilli</taxon>
        <taxon>Lactobacillales</taxon>
        <taxon>Lactobacillaceae</taxon>
        <taxon>Liquorilactobacillus</taxon>
    </lineage>
</organism>
<dbReference type="STRING" id="1618.IV36_GL000542"/>
<evidence type="ECO:0000313" key="2">
    <source>
        <dbReference type="EMBL" id="KRN28290.1"/>
    </source>
</evidence>
<dbReference type="Proteomes" id="UP000051727">
    <property type="component" value="Unassembled WGS sequence"/>
</dbReference>
<sequence length="152" mass="17652">MNSDTLQKLVEKISVESFGQTFDYNATFNTRLRTTGGRYDLRTHNIDINPKMLTEHGVETLQGVIKHELCHYHLHLNNKGYRHRDCDFKKLLAEVGGLRFAPLSSNSSAHAYRYICTECGQPYLRKRKIDLKGYVCSRCHGRLKLQKEAMYK</sequence>